<evidence type="ECO:0000313" key="2">
    <source>
        <dbReference type="Proteomes" id="UP001189757"/>
    </source>
</evidence>
<keyword evidence="2" id="KW-1185">Reference proteome</keyword>
<gene>
    <name evidence="1" type="ORF">LMG18101_03390</name>
</gene>
<accession>A0ABN9JMI0</accession>
<dbReference type="Proteomes" id="UP001189757">
    <property type="component" value="Unassembled WGS sequence"/>
</dbReference>
<organism evidence="1 2">
    <name type="scientific">Ralstonia flaminis</name>
    <dbReference type="NCBI Taxonomy" id="3058597"/>
    <lineage>
        <taxon>Bacteria</taxon>
        <taxon>Pseudomonadati</taxon>
        <taxon>Pseudomonadota</taxon>
        <taxon>Betaproteobacteria</taxon>
        <taxon>Burkholderiales</taxon>
        <taxon>Burkholderiaceae</taxon>
        <taxon>Ralstonia</taxon>
    </lineage>
</organism>
<comment type="caution">
    <text evidence="1">The sequence shown here is derived from an EMBL/GenBank/DDBJ whole genome shotgun (WGS) entry which is preliminary data.</text>
</comment>
<proteinExistence type="predicted"/>
<name>A0ABN9JMI0_9RALS</name>
<dbReference type="SUPFAM" id="SSF56059">
    <property type="entry name" value="Glutathione synthetase ATP-binding domain-like"/>
    <property type="match status" value="1"/>
</dbReference>
<reference evidence="1 2" key="1">
    <citation type="submission" date="2023-07" db="EMBL/GenBank/DDBJ databases">
        <authorList>
            <person name="Peeters C."/>
        </authorList>
    </citation>
    <scope>NUCLEOTIDE SEQUENCE [LARGE SCALE GENOMIC DNA]</scope>
    <source>
        <strain evidence="1 2">LMG 18101</strain>
    </source>
</reference>
<sequence length="334" mass="38171">MATYINDILNHLRALQTWAAGKDMALDLDVKTFLLEVKHRGRYFTMYPMFQGGENGRPERVFHMEVLTNETIGFGGWRPYRTIQHPLSTDKQLFKNFLRSQSIATPESGLHDINRPPTFDYVIKGTRGSFGKEISGPYRANTQPAKDSWAQWSAGNETFIEQFINGETAKIWFWGKRPIFAQSHAFPVVRGDGALSLDALIRKRLAPRRNWDTFADRDLMLSCFNFQEMDLSAIVPEGKEIWIDYRFAQRYANPPGNGIDTDSTLPQLMERSGAQIQQMGDALADLLRQAIAAPVLITVDCMVDPQSKIWWLEMNTNSLMPPEGYAAMFEDMFR</sequence>
<dbReference type="EMBL" id="CATZLL010000011">
    <property type="protein sequence ID" value="CAJ0817792.1"/>
    <property type="molecule type" value="Genomic_DNA"/>
</dbReference>
<evidence type="ECO:0008006" key="3">
    <source>
        <dbReference type="Google" id="ProtNLM"/>
    </source>
</evidence>
<protein>
    <recommendedName>
        <fullName evidence="3">ATP-grasp domain-containing protein</fullName>
    </recommendedName>
</protein>
<dbReference type="RefSeq" id="WP_316681693.1">
    <property type="nucleotide sequence ID" value="NZ_CATZLL010000011.1"/>
</dbReference>
<evidence type="ECO:0000313" key="1">
    <source>
        <dbReference type="EMBL" id="CAJ0817792.1"/>
    </source>
</evidence>